<dbReference type="Pfam" id="PF00106">
    <property type="entry name" value="adh_short"/>
    <property type="match status" value="1"/>
</dbReference>
<dbReference type="PROSITE" id="PS00061">
    <property type="entry name" value="ADH_SHORT"/>
    <property type="match status" value="1"/>
</dbReference>
<reference evidence="4" key="1">
    <citation type="submission" date="2011-08" db="EMBL/GenBank/DDBJ databases">
        <authorList>
            <person name="Rombauts S."/>
        </authorList>
    </citation>
    <scope>NUCLEOTIDE SEQUENCE</scope>
    <source>
        <strain evidence="4">London</strain>
    </source>
</reference>
<evidence type="ECO:0000313" key="4">
    <source>
        <dbReference type="Proteomes" id="UP000015104"/>
    </source>
</evidence>
<dbReference type="EMBL" id="CAEY01000505">
    <property type="status" value="NOT_ANNOTATED_CDS"/>
    <property type="molecule type" value="Genomic_DNA"/>
</dbReference>
<organism evidence="3 4">
    <name type="scientific">Tetranychus urticae</name>
    <name type="common">Two-spotted spider mite</name>
    <dbReference type="NCBI Taxonomy" id="32264"/>
    <lineage>
        <taxon>Eukaryota</taxon>
        <taxon>Metazoa</taxon>
        <taxon>Ecdysozoa</taxon>
        <taxon>Arthropoda</taxon>
        <taxon>Chelicerata</taxon>
        <taxon>Arachnida</taxon>
        <taxon>Acari</taxon>
        <taxon>Acariformes</taxon>
        <taxon>Trombidiformes</taxon>
        <taxon>Prostigmata</taxon>
        <taxon>Eleutherengona</taxon>
        <taxon>Raphignathae</taxon>
        <taxon>Tetranychoidea</taxon>
        <taxon>Tetranychidae</taxon>
        <taxon>Tetranychus</taxon>
    </lineage>
</organism>
<reference evidence="3" key="2">
    <citation type="submission" date="2015-06" db="UniProtKB">
        <authorList>
            <consortium name="EnsemblMetazoa"/>
        </authorList>
    </citation>
    <scope>IDENTIFICATION</scope>
</reference>
<keyword evidence="4" id="KW-1185">Reference proteome</keyword>
<dbReference type="InterPro" id="IPR020904">
    <property type="entry name" value="Sc_DH/Rdtase_CS"/>
</dbReference>
<evidence type="ECO:0000256" key="1">
    <source>
        <dbReference type="ARBA" id="ARBA00023002"/>
    </source>
</evidence>
<dbReference type="EnsemblMetazoa" id="tetur20g00360.1">
    <property type="protein sequence ID" value="tetur20g00360.1"/>
    <property type="gene ID" value="tetur20g00360"/>
</dbReference>
<protein>
    <submittedName>
        <fullName evidence="3">Uncharacterized protein</fullName>
    </submittedName>
</protein>
<sequence length="332" mass="37853">MYLIILVVILIIFTLTHVYNKVLRRCKIDKIYEKSVMVTGCDSGLGLEMAKHLHELGFITIATCLNPQSNGYQTLNLLGDRCKVFLMDITNETQLKKTVSEVKHFLRQIGINSLYGLVNNAGVMVNAEFDWLTSSQIKSQIDVNYCGPIILTKLLLEDIINSQGRLVYVTSLISNVPFPLCTTYCSTKSGLSMFAEGLQAELSRFGVKIILLQPGDFTKLTDIVPATLKASDVMWNSFDERKKELYGDYFHKYYANMNSSRGMISFKSYTDSSLFIDIEEALISINPRPVMVQSFLWYHVLIKTISYLPRSWRINLSQLIQYVTRRGLIKMD</sequence>
<name>T1KSP6_TETUR</name>
<dbReference type="OrthoDB" id="294295at2759"/>
<dbReference type="KEGG" id="tut:107367108"/>
<dbReference type="Proteomes" id="UP000015104">
    <property type="component" value="Unassembled WGS sequence"/>
</dbReference>
<dbReference type="InterPro" id="IPR002347">
    <property type="entry name" value="SDR_fam"/>
</dbReference>
<dbReference type="InterPro" id="IPR036291">
    <property type="entry name" value="NAD(P)-bd_dom_sf"/>
</dbReference>
<comment type="similarity">
    <text evidence="2">Belongs to the short-chain dehydrogenases/reductases (SDR) family.</text>
</comment>
<evidence type="ECO:0000256" key="2">
    <source>
        <dbReference type="RuleBase" id="RU000363"/>
    </source>
</evidence>
<dbReference type="PANTHER" id="PTHR43313:SF36">
    <property type="entry name" value="D-BETA-HYDROXYBUTYRATE DEHYDROGENASE, MITOCHONDRIAL"/>
    <property type="match status" value="1"/>
</dbReference>
<dbReference type="GO" id="GO:0008202">
    <property type="term" value="P:steroid metabolic process"/>
    <property type="evidence" value="ECO:0007669"/>
    <property type="project" value="TreeGrafter"/>
</dbReference>
<dbReference type="PRINTS" id="PR00081">
    <property type="entry name" value="GDHRDH"/>
</dbReference>
<gene>
    <name evidence="3" type="primary">107367108</name>
</gene>
<keyword evidence="1" id="KW-0560">Oxidoreductase</keyword>
<dbReference type="PANTHER" id="PTHR43313">
    <property type="entry name" value="SHORT-CHAIN DEHYDROGENASE/REDUCTASE FAMILY 9C"/>
    <property type="match status" value="1"/>
</dbReference>
<evidence type="ECO:0000313" key="3">
    <source>
        <dbReference type="EnsemblMetazoa" id="tetur20g00360.1"/>
    </source>
</evidence>
<dbReference type="OMA" id="SCCHNLK"/>
<dbReference type="AlphaFoldDB" id="T1KSP6"/>
<dbReference type="eggNOG" id="KOG1610">
    <property type="taxonomic scope" value="Eukaryota"/>
</dbReference>
<dbReference type="PRINTS" id="PR00080">
    <property type="entry name" value="SDRFAMILY"/>
</dbReference>
<dbReference type="SUPFAM" id="SSF51735">
    <property type="entry name" value="NAD(P)-binding Rossmann-fold domains"/>
    <property type="match status" value="1"/>
</dbReference>
<dbReference type="STRING" id="32264.T1KSP6"/>
<dbReference type="HOGENOM" id="CLU_010194_2_0_1"/>
<proteinExistence type="inferred from homology"/>
<dbReference type="GO" id="GO:0016491">
    <property type="term" value="F:oxidoreductase activity"/>
    <property type="evidence" value="ECO:0007669"/>
    <property type="project" value="UniProtKB-KW"/>
</dbReference>
<accession>T1KSP6</accession>
<dbReference type="Gene3D" id="3.40.50.720">
    <property type="entry name" value="NAD(P)-binding Rossmann-like Domain"/>
    <property type="match status" value="1"/>
</dbReference>